<reference evidence="1 2" key="2">
    <citation type="journal article" date="2017" name="Genome Biol.">
        <title>New reference genome sequences of hot pepper reveal the massive evolution of plant disease-resistance genes by retroduplication.</title>
        <authorList>
            <person name="Kim S."/>
            <person name="Park J."/>
            <person name="Yeom S.I."/>
            <person name="Kim Y.M."/>
            <person name="Seo E."/>
            <person name="Kim K.T."/>
            <person name="Kim M.S."/>
            <person name="Lee J.M."/>
            <person name="Cheong K."/>
            <person name="Shin H.S."/>
            <person name="Kim S.B."/>
            <person name="Han K."/>
            <person name="Lee J."/>
            <person name="Park M."/>
            <person name="Lee H.A."/>
            <person name="Lee H.Y."/>
            <person name="Lee Y."/>
            <person name="Oh S."/>
            <person name="Lee J.H."/>
            <person name="Choi E."/>
            <person name="Choi E."/>
            <person name="Lee S.E."/>
            <person name="Jeon J."/>
            <person name="Kim H."/>
            <person name="Choi G."/>
            <person name="Song H."/>
            <person name="Lee J."/>
            <person name="Lee S.C."/>
            <person name="Kwon J.K."/>
            <person name="Lee H.Y."/>
            <person name="Koo N."/>
            <person name="Hong Y."/>
            <person name="Kim R.W."/>
            <person name="Kang W.H."/>
            <person name="Huh J.H."/>
            <person name="Kang B.C."/>
            <person name="Yang T.J."/>
            <person name="Lee Y.H."/>
            <person name="Bennetzen J.L."/>
            <person name="Choi D."/>
        </authorList>
    </citation>
    <scope>NUCLEOTIDE SEQUENCE [LARGE SCALE GENOMIC DNA]</scope>
    <source>
        <strain evidence="2">cv. CM334</strain>
    </source>
</reference>
<name>A0A2G2XTV6_CAPAN</name>
<keyword evidence="2" id="KW-1185">Reference proteome</keyword>
<dbReference type="Proteomes" id="UP000222542">
    <property type="component" value="Unassembled WGS sequence"/>
</dbReference>
<comment type="caution">
    <text evidence="1">The sequence shown here is derived from an EMBL/GenBank/DDBJ whole genome shotgun (WGS) entry which is preliminary data.</text>
</comment>
<gene>
    <name evidence="1" type="ORF">T459_35237</name>
</gene>
<protein>
    <submittedName>
        <fullName evidence="1">Uncharacterized protein</fullName>
    </submittedName>
</protein>
<reference evidence="1 2" key="1">
    <citation type="journal article" date="2014" name="Nat. Genet.">
        <title>Genome sequence of the hot pepper provides insights into the evolution of pungency in Capsicum species.</title>
        <authorList>
            <person name="Kim S."/>
            <person name="Park M."/>
            <person name="Yeom S.I."/>
            <person name="Kim Y.M."/>
            <person name="Lee J.M."/>
            <person name="Lee H.A."/>
            <person name="Seo E."/>
            <person name="Choi J."/>
            <person name="Cheong K."/>
            <person name="Kim K.T."/>
            <person name="Jung K."/>
            <person name="Lee G.W."/>
            <person name="Oh S.K."/>
            <person name="Bae C."/>
            <person name="Kim S.B."/>
            <person name="Lee H.Y."/>
            <person name="Kim S.Y."/>
            <person name="Kim M.S."/>
            <person name="Kang B.C."/>
            <person name="Jo Y.D."/>
            <person name="Yang H.B."/>
            <person name="Jeong H.J."/>
            <person name="Kang W.H."/>
            <person name="Kwon J.K."/>
            <person name="Shin C."/>
            <person name="Lim J.Y."/>
            <person name="Park J.H."/>
            <person name="Huh J.H."/>
            <person name="Kim J.S."/>
            <person name="Kim B.D."/>
            <person name="Cohen O."/>
            <person name="Paran I."/>
            <person name="Suh M.C."/>
            <person name="Lee S.B."/>
            <person name="Kim Y.K."/>
            <person name="Shin Y."/>
            <person name="Noh S.J."/>
            <person name="Park J."/>
            <person name="Seo Y.S."/>
            <person name="Kwon S.Y."/>
            <person name="Kim H.A."/>
            <person name="Park J.M."/>
            <person name="Kim H.J."/>
            <person name="Choi S.B."/>
            <person name="Bosland P.W."/>
            <person name="Reeves G."/>
            <person name="Jo S.H."/>
            <person name="Lee B.W."/>
            <person name="Cho H.T."/>
            <person name="Choi H.S."/>
            <person name="Lee M.S."/>
            <person name="Yu Y."/>
            <person name="Do Choi Y."/>
            <person name="Park B.S."/>
            <person name="van Deynze A."/>
            <person name="Ashrafi H."/>
            <person name="Hill T."/>
            <person name="Kim W.T."/>
            <person name="Pai H.S."/>
            <person name="Ahn H.K."/>
            <person name="Yeam I."/>
            <person name="Giovannoni J.J."/>
            <person name="Rose J.K."/>
            <person name="Sorensen I."/>
            <person name="Lee S.J."/>
            <person name="Kim R.W."/>
            <person name="Choi I.Y."/>
            <person name="Choi B.S."/>
            <person name="Lim J.S."/>
            <person name="Lee Y.H."/>
            <person name="Choi D."/>
        </authorList>
    </citation>
    <scope>NUCLEOTIDE SEQUENCE [LARGE SCALE GENOMIC DNA]</scope>
    <source>
        <strain evidence="2">cv. CM334</strain>
    </source>
</reference>
<dbReference type="Gramene" id="PHT60913">
    <property type="protein sequence ID" value="PHT60913"/>
    <property type="gene ID" value="T459_35237"/>
</dbReference>
<evidence type="ECO:0000313" key="2">
    <source>
        <dbReference type="Proteomes" id="UP000222542"/>
    </source>
</evidence>
<accession>A0A2G2XTV6</accession>
<dbReference type="AlphaFoldDB" id="A0A2G2XTV6"/>
<sequence>MENVAESPKRRDQITAIGDEIIEVVGMIGMKYVNRSSKRVGLAEKNSEISGVNGEEWDWECWKKHFTEVEEEERLISVSEIEKW</sequence>
<proteinExistence type="predicted"/>
<dbReference type="EMBL" id="AYRZ02000503">
    <property type="protein sequence ID" value="PHT60913.1"/>
    <property type="molecule type" value="Genomic_DNA"/>
</dbReference>
<evidence type="ECO:0000313" key="1">
    <source>
        <dbReference type="EMBL" id="PHT60913.1"/>
    </source>
</evidence>
<organism evidence="1 2">
    <name type="scientific">Capsicum annuum</name>
    <name type="common">Capsicum pepper</name>
    <dbReference type="NCBI Taxonomy" id="4072"/>
    <lineage>
        <taxon>Eukaryota</taxon>
        <taxon>Viridiplantae</taxon>
        <taxon>Streptophyta</taxon>
        <taxon>Embryophyta</taxon>
        <taxon>Tracheophyta</taxon>
        <taxon>Spermatophyta</taxon>
        <taxon>Magnoliopsida</taxon>
        <taxon>eudicotyledons</taxon>
        <taxon>Gunneridae</taxon>
        <taxon>Pentapetalae</taxon>
        <taxon>asterids</taxon>
        <taxon>lamiids</taxon>
        <taxon>Solanales</taxon>
        <taxon>Solanaceae</taxon>
        <taxon>Solanoideae</taxon>
        <taxon>Capsiceae</taxon>
        <taxon>Capsicum</taxon>
    </lineage>
</organism>